<dbReference type="PANTHER" id="PTHR46270">
    <property type="entry name" value="ARMADILLO-TYPE FOLD-RELATED"/>
    <property type="match status" value="1"/>
</dbReference>
<protein>
    <recommendedName>
        <fullName evidence="3">TIR domain-containing protein</fullName>
    </recommendedName>
</protein>
<dbReference type="Gene3D" id="1.25.10.10">
    <property type="entry name" value="Leucine-rich Repeat Variant"/>
    <property type="match status" value="1"/>
</dbReference>
<dbReference type="SUPFAM" id="SSF52200">
    <property type="entry name" value="Toll/Interleukin receptor TIR domain"/>
    <property type="match status" value="1"/>
</dbReference>
<evidence type="ECO:0000256" key="2">
    <source>
        <dbReference type="SAM" id="MobiDB-lite"/>
    </source>
</evidence>
<dbReference type="Gene3D" id="1.10.287.1490">
    <property type="match status" value="1"/>
</dbReference>
<feature type="coiled-coil region" evidence="1">
    <location>
        <begin position="727"/>
        <end position="754"/>
    </location>
</feature>
<feature type="coiled-coil region" evidence="1">
    <location>
        <begin position="1262"/>
        <end position="1296"/>
    </location>
</feature>
<feature type="compositionally biased region" description="Basic and acidic residues" evidence="2">
    <location>
        <begin position="858"/>
        <end position="870"/>
    </location>
</feature>
<dbReference type="Proteomes" id="UP000245119">
    <property type="component" value="Linkage Group LG13"/>
</dbReference>
<organism evidence="4 5">
    <name type="scientific">Pomacea canaliculata</name>
    <name type="common">Golden apple snail</name>
    <dbReference type="NCBI Taxonomy" id="400727"/>
    <lineage>
        <taxon>Eukaryota</taxon>
        <taxon>Metazoa</taxon>
        <taxon>Spiralia</taxon>
        <taxon>Lophotrochozoa</taxon>
        <taxon>Mollusca</taxon>
        <taxon>Gastropoda</taxon>
        <taxon>Caenogastropoda</taxon>
        <taxon>Architaenioglossa</taxon>
        <taxon>Ampullarioidea</taxon>
        <taxon>Ampullariidae</taxon>
        <taxon>Pomacea</taxon>
    </lineage>
</organism>
<evidence type="ECO:0000259" key="3">
    <source>
        <dbReference type="Pfam" id="PF13676"/>
    </source>
</evidence>
<keyword evidence="5" id="KW-1185">Reference proteome</keyword>
<accession>A0A2T7NGI5</accession>
<dbReference type="InterPro" id="IPR011989">
    <property type="entry name" value="ARM-like"/>
</dbReference>
<dbReference type="OrthoDB" id="2148946at2759"/>
<feature type="compositionally biased region" description="Polar residues" evidence="2">
    <location>
        <begin position="894"/>
        <end position="912"/>
    </location>
</feature>
<feature type="compositionally biased region" description="Polar residues" evidence="2">
    <location>
        <begin position="845"/>
        <end position="856"/>
    </location>
</feature>
<name>A0A2T7NGI5_POMCA</name>
<dbReference type="GO" id="GO:0007165">
    <property type="term" value="P:signal transduction"/>
    <property type="evidence" value="ECO:0007669"/>
    <property type="project" value="InterPro"/>
</dbReference>
<feature type="region of interest" description="Disordered" evidence="2">
    <location>
        <begin position="1464"/>
        <end position="1489"/>
    </location>
</feature>
<dbReference type="PANTHER" id="PTHR46270:SF2">
    <property type="entry name" value="TIR DOMAIN-CONTAINING PROTEIN"/>
    <property type="match status" value="1"/>
</dbReference>
<feature type="region of interest" description="Disordered" evidence="2">
    <location>
        <begin position="839"/>
        <end position="927"/>
    </location>
</feature>
<dbReference type="SUPFAM" id="SSF48371">
    <property type="entry name" value="ARM repeat"/>
    <property type="match status" value="1"/>
</dbReference>
<dbReference type="InterPro" id="IPR000157">
    <property type="entry name" value="TIR_dom"/>
</dbReference>
<dbReference type="InterPro" id="IPR016024">
    <property type="entry name" value="ARM-type_fold"/>
</dbReference>
<dbReference type="EMBL" id="PZQS01000013">
    <property type="protein sequence ID" value="PVD20293.1"/>
    <property type="molecule type" value="Genomic_DNA"/>
</dbReference>
<feature type="region of interest" description="Disordered" evidence="2">
    <location>
        <begin position="485"/>
        <end position="504"/>
    </location>
</feature>
<feature type="domain" description="TIR" evidence="3">
    <location>
        <begin position="223"/>
        <end position="345"/>
    </location>
</feature>
<gene>
    <name evidence="4" type="ORF">C0Q70_20790</name>
</gene>
<feature type="coiled-coil region" evidence="1">
    <location>
        <begin position="573"/>
        <end position="677"/>
    </location>
</feature>
<evidence type="ECO:0000256" key="1">
    <source>
        <dbReference type="SAM" id="Coils"/>
    </source>
</evidence>
<comment type="caution">
    <text evidence="4">The sequence shown here is derived from an EMBL/GenBank/DDBJ whole genome shotgun (WGS) entry which is preliminary data.</text>
</comment>
<dbReference type="Pfam" id="PF13676">
    <property type="entry name" value="TIR_2"/>
    <property type="match status" value="1"/>
</dbReference>
<keyword evidence="1" id="KW-0175">Coiled coil</keyword>
<proteinExistence type="predicted"/>
<dbReference type="Gene3D" id="3.40.50.10140">
    <property type="entry name" value="Toll/interleukin-1 receptor homology (TIR) domain"/>
    <property type="match status" value="1"/>
</dbReference>
<evidence type="ECO:0000313" key="5">
    <source>
        <dbReference type="Proteomes" id="UP000245119"/>
    </source>
</evidence>
<dbReference type="STRING" id="400727.A0A2T7NGI5"/>
<reference evidence="4 5" key="1">
    <citation type="submission" date="2018-04" db="EMBL/GenBank/DDBJ databases">
        <title>The genome of golden apple snail Pomacea canaliculata provides insight into stress tolerance and invasive adaptation.</title>
        <authorList>
            <person name="Liu C."/>
            <person name="Liu B."/>
            <person name="Ren Y."/>
            <person name="Zhang Y."/>
            <person name="Wang H."/>
            <person name="Li S."/>
            <person name="Jiang F."/>
            <person name="Yin L."/>
            <person name="Zhang G."/>
            <person name="Qian W."/>
            <person name="Fan W."/>
        </authorList>
    </citation>
    <scope>NUCLEOTIDE SEQUENCE [LARGE SCALE GENOMIC DNA]</scope>
    <source>
        <strain evidence="4">SZHN2017</strain>
        <tissue evidence="4">Muscle</tissue>
    </source>
</reference>
<evidence type="ECO:0000313" key="4">
    <source>
        <dbReference type="EMBL" id="PVD20293.1"/>
    </source>
</evidence>
<sequence>MQGNTTRFTLCILHNCAKNPHLRQHLRDLDTVRVLSRYMHGADTEMKLVILLTLSYIMDEDDNNSVLANCDEMLFLLEGIGGASGSKLHIFQNWHLHELLQGVMNLAKNEDNKKLLVEMDALRYLKPVIKDGNDNEKLLAMKTTWQLAFAEENKTKIKEDGELMKLVHGAKNDWPADSEMSTCARGILFVLNIDSITKSSEDLTLLEFTQQTTSGDRQRPGHVMISYQHFSRDILKKVCRYLRQRQYRVWMDVDSIGGHSSTLEAMAKAVEDADAVLLCMSEHYKDSANCRLEAEYAFDKGKVMIPLLMQKGYKPDGWLGILKGSKLYIDFSGKYSFEEQIQKLLAELGGRGRDPGLEVVDGPVVCENSSILMAPSIPVKAKTSSSQRGVGQWSPSEVAQWLQSHRLQGCQHLQNLSGENLVCLQKLRREVPEFFFNFLKQDFELSSFDLLHFSDAVDQAAHSGGWSSGSLPTRTFRGAHKNNYNNRLSGSASDTSSVSHEQSITNSPVALSDFPSYGLDNITNNVSNSDRLDKCEEEGLENNILLNMKDLEQEKGQSVELETSGYTTLKQKRPSMKAKNRSLRKQIDRAQEQLKTSEARASTLQQEVTTLTAEKESLKKQIDEVQEQLKTCQARAATLQQEVTTLTAEKESLKKQKDEVQEHLKTSEARAATLNQEVTTLMVEKDSLKSHIATVENQKATMGIHLLRSESTILELKKEVKIRDHHLQQFQGRMMEAEQQFVDMQMRLRREEENRDHQLREYHGHMAAAERQFVAMQMRMVQSDSVLAEQRRVMEDKDHQLRESQGNLREALQQKRRVDRGNLKVLNVHIKNARMQLLKGRAKRASNNYSASSTRCPRSHEDNEETDHSSVRRRWNPRSELDDDNDDYRETAIATLTVTSHPGTDTSPSSYISGPGAAVENSGQTADQTAQQLEQLDNRNRDLQEIVQVLQYQFDEDRRQKQRMMQKLASLAATCTENQHKLQNLEEEGNKWKKEKKEFEEQHRRHVKQLEDKDKAIKQLQKEFQKMQEKQGKLLQKLEETNNKVMKLESDCHETQGHQSEQNRMLCHQLEEMKNAMYLFELSCPDAQGRKKEISIIVTVENQKATTEIQLVKSDSTVLEVRRKVNIRDHHLQEFQGHMEATEQQFVALQMWTQQTDSALEELRREAEVRDHQLREYHGRMEAAEQQFVAMQMRMEQSDLALVELRREADLRDHQLREYHGHMVEAEQQIVAMQMRIEQSDLALVELRSEAEVRDHQLREYHEMQNDNVQKLMEKVSQKEEEARRYKLRFNRQTRKLRAVLLKKLRADRGQVWARESRSDERSPHDFYFRFDRRHNDTVYVNGVRGCTVYKPCVGMDHGQLNDLPAALEAFAKSLKTNDEWKRLQKCKELEKQNQEKASTIKEKDKQLAELQSKFGNCEKELNEKKIALADLQEKHKHELKGKETALANVKELTAQNEKLTKDLDEEKKKATKEREVQSKRTQKLEEDIKEEKDAINQANEKKIALNMERGRLEEQRKGLEQRLVKSESKCTKLEQELSSVKRDNESLENTKRELEEERQELVRQNDILTAAAEVDKQLTAAYQQEAEKIQMQLNILEVQKQSATEHMVKAGEDCVRIQMQLTVAETAVTELRKEVEVKDIRLREMQDQLDRLEEQDLSRNEKLQTATLDIARLQNNAALAETTITGLRQSLAAKQGELEQSERSCRDISEKARHLETTLHQKVEEVRLNKLEVDRLRRDLCATLQQRSRGHFQ</sequence>
<dbReference type="InterPro" id="IPR035897">
    <property type="entry name" value="Toll_tir_struct_dom_sf"/>
</dbReference>